<dbReference type="CDD" id="cd20811">
    <property type="entry name" value="C1_Raf"/>
    <property type="match status" value="1"/>
</dbReference>
<evidence type="ECO:0000259" key="14">
    <source>
        <dbReference type="PROSITE" id="PS50081"/>
    </source>
</evidence>
<evidence type="ECO:0000256" key="8">
    <source>
        <dbReference type="ARBA" id="ARBA00022833"/>
    </source>
</evidence>
<feature type="coiled-coil region" evidence="11">
    <location>
        <begin position="138"/>
        <end position="165"/>
    </location>
</feature>
<dbReference type="PROSITE" id="PS50898">
    <property type="entry name" value="RBD"/>
    <property type="match status" value="1"/>
</dbReference>
<dbReference type="Pfam" id="PF00130">
    <property type="entry name" value="C1_1"/>
    <property type="match status" value="1"/>
</dbReference>
<evidence type="ECO:0000256" key="5">
    <source>
        <dbReference type="ARBA" id="ARBA00022723"/>
    </source>
</evidence>
<evidence type="ECO:0000313" key="16">
    <source>
        <dbReference type="EMBL" id="CAB0040544.1"/>
    </source>
</evidence>
<feature type="compositionally biased region" description="Polar residues" evidence="12">
    <location>
        <begin position="491"/>
        <end position="517"/>
    </location>
</feature>
<dbReference type="InterPro" id="IPR017441">
    <property type="entry name" value="Protein_kinase_ATP_BS"/>
</dbReference>
<evidence type="ECO:0000256" key="12">
    <source>
        <dbReference type="SAM" id="MobiDB-lite"/>
    </source>
</evidence>
<dbReference type="Gene3D" id="3.30.60.20">
    <property type="match status" value="1"/>
</dbReference>
<evidence type="ECO:0000256" key="11">
    <source>
        <dbReference type="SAM" id="Coils"/>
    </source>
</evidence>
<dbReference type="InterPro" id="IPR011009">
    <property type="entry name" value="Kinase-like_dom_sf"/>
</dbReference>
<evidence type="ECO:0000256" key="9">
    <source>
        <dbReference type="ARBA" id="ARBA00022840"/>
    </source>
</evidence>
<evidence type="ECO:0000256" key="7">
    <source>
        <dbReference type="ARBA" id="ARBA00022777"/>
    </source>
</evidence>
<keyword evidence="17" id="KW-1185">Reference proteome</keyword>
<keyword evidence="9 10" id="KW-0067">ATP-binding</keyword>
<dbReference type="FunFam" id="1.10.510.10:FF:000036">
    <property type="entry name" value="RAF proto-oncogene serine/threonine-protein kinase"/>
    <property type="match status" value="1"/>
</dbReference>
<dbReference type="SMART" id="SM00220">
    <property type="entry name" value="S_TKc"/>
    <property type="match status" value="1"/>
</dbReference>
<keyword evidence="3" id="KW-0723">Serine/threonine-protein kinase</keyword>
<comment type="similarity">
    <text evidence="1">Belongs to the protein kinase superfamily. TKL Ser/Thr protein kinase family. RAF subfamily.</text>
</comment>
<feature type="binding site" evidence="10">
    <location>
        <position position="577"/>
    </location>
    <ligand>
        <name>ATP</name>
        <dbReference type="ChEBI" id="CHEBI:30616"/>
    </ligand>
</feature>
<evidence type="ECO:0000256" key="1">
    <source>
        <dbReference type="ARBA" id="ARBA00010507"/>
    </source>
</evidence>
<evidence type="ECO:0000256" key="2">
    <source>
        <dbReference type="ARBA" id="ARBA00012513"/>
    </source>
</evidence>
<keyword evidence="7" id="KW-0418">Kinase</keyword>
<dbReference type="CDD" id="cd14062">
    <property type="entry name" value="STKc_Raf"/>
    <property type="match status" value="1"/>
</dbReference>
<keyword evidence="8" id="KW-0862">Zinc</keyword>
<dbReference type="Gene3D" id="3.30.200.20">
    <property type="entry name" value="Phosphorylase Kinase, domain 1"/>
    <property type="match status" value="1"/>
</dbReference>
<gene>
    <name evidence="16" type="ORF">TBRA_LOCUS12246</name>
</gene>
<sequence length="864" mass="95965">MYFFSGAARLRHQCHSSLPACAIPSLIKPSIEELPSCAIKQRTDSTSGGQQAKKNACRVLPCAMNSREMDQTDLSDSEDCQSSTDPLSPLFNHNTICPIRYELRNIQSVIHVTRQNIDALNSRFATFQDPPAIYLTEYQELTSKLHELEAKEQLLNDLLTIAEAEANAANTEISTSDSLSSMSSSGPRQQSTGQPITQQQQQQQQQPQRGNSPRTPLKSVLRCQLPNQQRTSVQVREGLSLRDALAKAMKLRNLTTEMCVCYIYITSEDKYKIPWDTVITSLDCDEISVEILDKFPIATSISHNFVRKTFFSLAFCECCHKLLFQGFYCRTCNYRFHQRCANGVPALCHQVRMQDAYYQTLLAHNPNAGILQLPVYNETYSSIAPALSSTSSRGRHPRTLNQQDRSSSAPNVCFNLVKPLGPVGTDAAAAHLQSDYTRSQSLTRSVASNGASTPLNSLSSGGTGSGSHHHHHHHHSGGGSAGTTTTTGSTVAQSPLSPASSPTKHSQSTQASPTNTLRPKRPRARSADESSKNLLGPRESIEDWEIPADEILVGPRIGSGSFGTVYKAHWHGPVAVKTLNVKIPTQAQLQAFKNEVAVLRKTRHVNILLFMGCVSKPQLAIVTQWCEGSSLYKHLHVFESKFQLLTLIEIGRQTAQGMDYLHAKNIIHRDLKSNNIFLHDDLTVKIGDFGLATAKTRWAGSLQCHQPSGSILWMAPEVIRMQDENPYTFQSDVYAFGVVLYELLAGQLPYSNINNKDQILFMVGRGYLRPDLSKLRSDTPKALRRLTEDCIKYAREERPLFRQILTNLESLLRGLPKITRSASEPNLNRTQLQNDDFLFTCASPKTPVNFQFGAFPFYPSGGNI</sequence>
<evidence type="ECO:0000259" key="13">
    <source>
        <dbReference type="PROSITE" id="PS50011"/>
    </source>
</evidence>
<dbReference type="FunFam" id="3.30.200.20:FF:000024">
    <property type="entry name" value="B-Raf proto-oncogene serine/threonine-protein kinase"/>
    <property type="match status" value="1"/>
</dbReference>
<evidence type="ECO:0000259" key="15">
    <source>
        <dbReference type="PROSITE" id="PS50898"/>
    </source>
</evidence>
<dbReference type="SMART" id="SM00109">
    <property type="entry name" value="C1"/>
    <property type="match status" value="1"/>
</dbReference>
<feature type="region of interest" description="Disordered" evidence="12">
    <location>
        <begin position="387"/>
        <end position="407"/>
    </location>
</feature>
<feature type="domain" description="RBD" evidence="15">
    <location>
        <begin position="219"/>
        <end position="292"/>
    </location>
</feature>
<dbReference type="Proteomes" id="UP000479190">
    <property type="component" value="Unassembled WGS sequence"/>
</dbReference>
<dbReference type="PROSITE" id="PS50011">
    <property type="entry name" value="PROTEIN_KINASE_DOM"/>
    <property type="match status" value="1"/>
</dbReference>
<dbReference type="PROSITE" id="PS00108">
    <property type="entry name" value="PROTEIN_KINASE_ST"/>
    <property type="match status" value="1"/>
</dbReference>
<dbReference type="InterPro" id="IPR046349">
    <property type="entry name" value="C1-like_sf"/>
</dbReference>
<organism evidence="16 17">
    <name type="scientific">Trichogramma brassicae</name>
    <dbReference type="NCBI Taxonomy" id="86971"/>
    <lineage>
        <taxon>Eukaryota</taxon>
        <taxon>Metazoa</taxon>
        <taxon>Ecdysozoa</taxon>
        <taxon>Arthropoda</taxon>
        <taxon>Hexapoda</taxon>
        <taxon>Insecta</taxon>
        <taxon>Pterygota</taxon>
        <taxon>Neoptera</taxon>
        <taxon>Endopterygota</taxon>
        <taxon>Hymenoptera</taxon>
        <taxon>Apocrita</taxon>
        <taxon>Proctotrupomorpha</taxon>
        <taxon>Chalcidoidea</taxon>
        <taxon>Trichogrammatidae</taxon>
        <taxon>Trichogramma</taxon>
    </lineage>
</organism>
<evidence type="ECO:0000256" key="4">
    <source>
        <dbReference type="ARBA" id="ARBA00022679"/>
    </source>
</evidence>
<dbReference type="InterPro" id="IPR002219">
    <property type="entry name" value="PKC_DAG/PE"/>
</dbReference>
<feature type="region of interest" description="Disordered" evidence="12">
    <location>
        <begin position="170"/>
        <end position="217"/>
    </location>
</feature>
<evidence type="ECO:0000313" key="17">
    <source>
        <dbReference type="Proteomes" id="UP000479190"/>
    </source>
</evidence>
<dbReference type="CDD" id="cd01816">
    <property type="entry name" value="RBD_RAF"/>
    <property type="match status" value="1"/>
</dbReference>
<dbReference type="Gene3D" id="3.10.20.90">
    <property type="entry name" value="Phosphatidylinositol 3-kinase Catalytic Subunit, Chain A, domain 1"/>
    <property type="match status" value="1"/>
</dbReference>
<keyword evidence="4" id="KW-0808">Transferase</keyword>
<protein>
    <recommendedName>
        <fullName evidence="2">non-specific serine/threonine protein kinase</fullName>
        <ecNumber evidence="2">2.7.11.1</ecNumber>
    </recommendedName>
</protein>
<feature type="compositionally biased region" description="Basic residues" evidence="12">
    <location>
        <begin position="467"/>
        <end position="476"/>
    </location>
</feature>
<feature type="domain" description="Phorbol-ester/DAG-type" evidence="14">
    <location>
        <begin position="302"/>
        <end position="348"/>
    </location>
</feature>
<keyword evidence="5" id="KW-0479">Metal-binding</keyword>
<dbReference type="SUPFAM" id="SSF54236">
    <property type="entry name" value="Ubiquitin-like"/>
    <property type="match status" value="1"/>
</dbReference>
<dbReference type="EC" id="2.7.11.1" evidence="2"/>
<dbReference type="InterPro" id="IPR029071">
    <property type="entry name" value="Ubiquitin-like_domsf"/>
</dbReference>
<dbReference type="Pfam" id="PF02196">
    <property type="entry name" value="RBD"/>
    <property type="match status" value="1"/>
</dbReference>
<accession>A0A6H5ISK4</accession>
<dbReference type="GO" id="GO:0005524">
    <property type="term" value="F:ATP binding"/>
    <property type="evidence" value="ECO:0007669"/>
    <property type="project" value="UniProtKB-UniRule"/>
</dbReference>
<dbReference type="InterPro" id="IPR003116">
    <property type="entry name" value="RBD_dom"/>
</dbReference>
<dbReference type="InterPro" id="IPR008271">
    <property type="entry name" value="Ser/Thr_kinase_AS"/>
</dbReference>
<evidence type="ECO:0000256" key="6">
    <source>
        <dbReference type="ARBA" id="ARBA00022741"/>
    </source>
</evidence>
<dbReference type="OrthoDB" id="774951at2759"/>
<dbReference type="PROSITE" id="PS00107">
    <property type="entry name" value="PROTEIN_KINASE_ATP"/>
    <property type="match status" value="1"/>
</dbReference>
<keyword evidence="6 10" id="KW-0547">Nucleotide-binding</keyword>
<dbReference type="GO" id="GO:0006950">
    <property type="term" value="P:response to stress"/>
    <property type="evidence" value="ECO:0007669"/>
    <property type="project" value="UniProtKB-ARBA"/>
</dbReference>
<dbReference type="PROSITE" id="PS50081">
    <property type="entry name" value="ZF_DAG_PE_2"/>
    <property type="match status" value="1"/>
</dbReference>
<feature type="region of interest" description="Disordered" evidence="12">
    <location>
        <begin position="439"/>
        <end position="538"/>
    </location>
</feature>
<dbReference type="Gene3D" id="1.10.510.10">
    <property type="entry name" value="Transferase(Phosphotransferase) domain 1"/>
    <property type="match status" value="1"/>
</dbReference>
<dbReference type="SMART" id="SM00455">
    <property type="entry name" value="RBD"/>
    <property type="match status" value="1"/>
</dbReference>
<feature type="compositionally biased region" description="Low complexity" evidence="12">
    <location>
        <begin position="170"/>
        <end position="208"/>
    </location>
</feature>
<dbReference type="InterPro" id="IPR001245">
    <property type="entry name" value="Ser-Thr/Tyr_kinase_cat_dom"/>
</dbReference>
<dbReference type="SUPFAM" id="SSF56112">
    <property type="entry name" value="Protein kinase-like (PK-like)"/>
    <property type="match status" value="1"/>
</dbReference>
<dbReference type="PANTHER" id="PTHR44329:SF262">
    <property type="entry name" value="RAF HOMOLOG SERINE_THREONINE-PROTEIN KINASE RAF"/>
    <property type="match status" value="1"/>
</dbReference>
<feature type="compositionally biased region" description="Polar residues" evidence="12">
    <location>
        <begin position="439"/>
        <end position="458"/>
    </location>
</feature>
<dbReference type="Pfam" id="PF07714">
    <property type="entry name" value="PK_Tyr_Ser-Thr"/>
    <property type="match status" value="1"/>
</dbReference>
<reference evidence="16 17" key="1">
    <citation type="submission" date="2020-02" db="EMBL/GenBank/DDBJ databases">
        <authorList>
            <person name="Ferguson B K."/>
        </authorList>
    </citation>
    <scope>NUCLEOTIDE SEQUENCE [LARGE SCALE GENOMIC DNA]</scope>
</reference>
<dbReference type="GO" id="GO:0046872">
    <property type="term" value="F:metal ion binding"/>
    <property type="evidence" value="ECO:0007669"/>
    <property type="project" value="UniProtKB-KW"/>
</dbReference>
<name>A0A6H5ISK4_9HYME</name>
<dbReference type="SUPFAM" id="SSF57889">
    <property type="entry name" value="Cysteine-rich domain"/>
    <property type="match status" value="1"/>
</dbReference>
<dbReference type="GO" id="GO:0004709">
    <property type="term" value="F:MAP kinase kinase kinase activity"/>
    <property type="evidence" value="ECO:0007669"/>
    <property type="project" value="TreeGrafter"/>
</dbReference>
<dbReference type="PROSITE" id="PS00479">
    <property type="entry name" value="ZF_DAG_PE_1"/>
    <property type="match status" value="1"/>
</dbReference>
<dbReference type="PANTHER" id="PTHR44329">
    <property type="entry name" value="SERINE/THREONINE-PROTEIN KINASE TNNI3K-RELATED"/>
    <property type="match status" value="1"/>
</dbReference>
<feature type="domain" description="Protein kinase" evidence="13">
    <location>
        <begin position="551"/>
        <end position="812"/>
    </location>
</feature>
<dbReference type="EMBL" id="CADCXV010001034">
    <property type="protein sequence ID" value="CAB0040544.1"/>
    <property type="molecule type" value="Genomic_DNA"/>
</dbReference>
<evidence type="ECO:0000256" key="3">
    <source>
        <dbReference type="ARBA" id="ARBA00022527"/>
    </source>
</evidence>
<proteinExistence type="inferred from homology"/>
<dbReference type="AlphaFoldDB" id="A0A6H5ISK4"/>
<evidence type="ECO:0000256" key="10">
    <source>
        <dbReference type="PROSITE-ProRule" id="PRU10141"/>
    </source>
</evidence>
<dbReference type="InterPro" id="IPR000719">
    <property type="entry name" value="Prot_kinase_dom"/>
</dbReference>
<keyword evidence="11" id="KW-0175">Coiled coil</keyword>
<dbReference type="InterPro" id="IPR051681">
    <property type="entry name" value="Ser/Thr_Kinases-Pseudokinases"/>
</dbReference>